<dbReference type="Pfam" id="PF19112">
    <property type="entry name" value="VanA_C"/>
    <property type="match status" value="1"/>
</dbReference>
<sequence length="329" mass="37480">MIRGAWYAVTQRDNLTTKPMKVTIHGQDYVLYRDEKGMVCAGDAYCPHRGCDLSLGTVEGAELICPFHGWRFDRDGRCTRVPANRGVWDVPKNAARATYEACEKAEWVWLYTAPKRVDMDASTEPDLFPELCSDNWTRTPFRATWHAHFVRVVESVLDVSHLPFVHPQTTGAGVNPEVDGPEYALTSNRILIHPKPFAPVHPMEPVEAVETEDERTEIELRAPNLWIIRTPMGDGNAMCTFLTFTPCETQTTEIFGAVARNFDMDSPLLDEFHLSHTRFVMGQDQAIIESIRPVAPPYDLHREAHVRSDGPTVHYRAMMRTWLEEESLR</sequence>
<dbReference type="GO" id="GO:0004497">
    <property type="term" value="F:monooxygenase activity"/>
    <property type="evidence" value="ECO:0007669"/>
    <property type="project" value="UniProtKB-ARBA"/>
</dbReference>
<dbReference type="PANTHER" id="PTHR21266">
    <property type="entry name" value="IRON-SULFUR DOMAIN CONTAINING PROTEIN"/>
    <property type="match status" value="1"/>
</dbReference>
<dbReference type="GO" id="GO:0016705">
    <property type="term" value="F:oxidoreductase activity, acting on paired donors, with incorporation or reduction of molecular oxygen"/>
    <property type="evidence" value="ECO:0007669"/>
    <property type="project" value="UniProtKB-ARBA"/>
</dbReference>
<accession>A0A1V4EWS4</accession>
<dbReference type="Gene3D" id="3.90.380.10">
    <property type="entry name" value="Naphthalene 1,2-dioxygenase Alpha Subunit, Chain A, domain 1"/>
    <property type="match status" value="1"/>
</dbReference>
<reference evidence="7 8" key="1">
    <citation type="submission" date="2017-02" db="EMBL/GenBank/DDBJ databases">
        <title>Draft genome of Acidibacillus ferrooxidans Huett2.</title>
        <authorList>
            <person name="Schopf S."/>
        </authorList>
    </citation>
    <scope>NUCLEOTIDE SEQUENCE [LARGE SCALE GENOMIC DNA]</scope>
    <source>
        <strain evidence="7 8">Huett2</strain>
    </source>
</reference>
<evidence type="ECO:0000256" key="5">
    <source>
        <dbReference type="ARBA" id="ARBA00023014"/>
    </source>
</evidence>
<dbReference type="PANTHER" id="PTHR21266:SF59">
    <property type="entry name" value="BLR4922 PROTEIN"/>
    <property type="match status" value="1"/>
</dbReference>
<dbReference type="SUPFAM" id="SSF50022">
    <property type="entry name" value="ISP domain"/>
    <property type="match status" value="1"/>
</dbReference>
<keyword evidence="1" id="KW-0001">2Fe-2S</keyword>
<dbReference type="PROSITE" id="PS00570">
    <property type="entry name" value="RING_HYDROXYL_ALPHA"/>
    <property type="match status" value="1"/>
</dbReference>
<dbReference type="GO" id="GO:0051537">
    <property type="term" value="F:2 iron, 2 sulfur cluster binding"/>
    <property type="evidence" value="ECO:0007669"/>
    <property type="project" value="UniProtKB-KW"/>
</dbReference>
<dbReference type="Proteomes" id="UP000190229">
    <property type="component" value="Unassembled WGS sequence"/>
</dbReference>
<dbReference type="AlphaFoldDB" id="A0A1V4EWS4"/>
<feature type="domain" description="Rieske" evidence="6">
    <location>
        <begin position="6"/>
        <end position="110"/>
    </location>
</feature>
<dbReference type="Gene3D" id="2.102.10.10">
    <property type="entry name" value="Rieske [2Fe-2S] iron-sulphur domain"/>
    <property type="match status" value="1"/>
</dbReference>
<protein>
    <recommendedName>
        <fullName evidence="6">Rieske domain-containing protein</fullName>
    </recommendedName>
</protein>
<name>A0A1V4EWS4_9BACL</name>
<evidence type="ECO:0000256" key="3">
    <source>
        <dbReference type="ARBA" id="ARBA00023002"/>
    </source>
</evidence>
<dbReference type="InterPro" id="IPR015881">
    <property type="entry name" value="ARHD_Rieske_2Fe_2S"/>
</dbReference>
<evidence type="ECO:0000313" key="7">
    <source>
        <dbReference type="EMBL" id="OPG17194.1"/>
    </source>
</evidence>
<dbReference type="SUPFAM" id="SSF55961">
    <property type="entry name" value="Bet v1-like"/>
    <property type="match status" value="1"/>
</dbReference>
<evidence type="ECO:0000256" key="4">
    <source>
        <dbReference type="ARBA" id="ARBA00023004"/>
    </source>
</evidence>
<proteinExistence type="predicted"/>
<dbReference type="InterPro" id="IPR044043">
    <property type="entry name" value="VanA_C_cat"/>
</dbReference>
<gene>
    <name evidence="7" type="ORF">B2M26_02335</name>
</gene>
<keyword evidence="8" id="KW-1185">Reference proteome</keyword>
<keyword evidence="4" id="KW-0408">Iron</keyword>
<dbReference type="GO" id="GO:0005506">
    <property type="term" value="F:iron ion binding"/>
    <property type="evidence" value="ECO:0007669"/>
    <property type="project" value="InterPro"/>
</dbReference>
<dbReference type="PROSITE" id="PS51296">
    <property type="entry name" value="RIESKE"/>
    <property type="match status" value="1"/>
</dbReference>
<dbReference type="InterPro" id="IPR036922">
    <property type="entry name" value="Rieske_2Fe-2S_sf"/>
</dbReference>
<evidence type="ECO:0000256" key="2">
    <source>
        <dbReference type="ARBA" id="ARBA00022723"/>
    </source>
</evidence>
<keyword evidence="3" id="KW-0560">Oxidoreductase</keyword>
<dbReference type="InterPro" id="IPR050584">
    <property type="entry name" value="Cholesterol_7-desaturase"/>
</dbReference>
<dbReference type="EMBL" id="MWPS01000005">
    <property type="protein sequence ID" value="OPG17194.1"/>
    <property type="molecule type" value="Genomic_DNA"/>
</dbReference>
<dbReference type="Pfam" id="PF00355">
    <property type="entry name" value="Rieske"/>
    <property type="match status" value="1"/>
</dbReference>
<keyword evidence="5" id="KW-0411">Iron-sulfur</keyword>
<dbReference type="InterPro" id="IPR017941">
    <property type="entry name" value="Rieske_2Fe-2S"/>
</dbReference>
<evidence type="ECO:0000313" key="8">
    <source>
        <dbReference type="Proteomes" id="UP000190229"/>
    </source>
</evidence>
<keyword evidence="2" id="KW-0479">Metal-binding</keyword>
<evidence type="ECO:0000259" key="6">
    <source>
        <dbReference type="PROSITE" id="PS51296"/>
    </source>
</evidence>
<evidence type="ECO:0000256" key="1">
    <source>
        <dbReference type="ARBA" id="ARBA00022714"/>
    </source>
</evidence>
<organism evidence="7 8">
    <name type="scientific">Ferroacidibacillus organovorans</name>
    <dbReference type="NCBI Taxonomy" id="1765683"/>
    <lineage>
        <taxon>Bacteria</taxon>
        <taxon>Bacillati</taxon>
        <taxon>Bacillota</taxon>
        <taxon>Bacilli</taxon>
        <taxon>Bacillales</taxon>
        <taxon>Alicyclobacillaceae</taxon>
        <taxon>Ferroacidibacillus</taxon>
    </lineage>
</organism>
<comment type="caution">
    <text evidence="7">The sequence shown here is derived from an EMBL/GenBank/DDBJ whole genome shotgun (WGS) entry which is preliminary data.</text>
</comment>